<dbReference type="InterPro" id="IPR036875">
    <property type="entry name" value="Znf_CCHC_sf"/>
</dbReference>
<evidence type="ECO:0000313" key="5">
    <source>
        <dbReference type="Proteomes" id="UP000236291"/>
    </source>
</evidence>
<feature type="compositionally biased region" description="Basic residues" evidence="2">
    <location>
        <begin position="32"/>
        <end position="42"/>
    </location>
</feature>
<dbReference type="STRING" id="57577.A0A2K3KDI7"/>
<feature type="region of interest" description="Disordered" evidence="2">
    <location>
        <begin position="1"/>
        <end position="43"/>
    </location>
</feature>
<dbReference type="SMART" id="SM00343">
    <property type="entry name" value="ZnF_C2HC"/>
    <property type="match status" value="1"/>
</dbReference>
<proteinExistence type="predicted"/>
<feature type="compositionally biased region" description="Gly residues" evidence="2">
    <location>
        <begin position="17"/>
        <end position="31"/>
    </location>
</feature>
<dbReference type="SUPFAM" id="SSF57756">
    <property type="entry name" value="Retrovirus zinc finger-like domains"/>
    <property type="match status" value="1"/>
</dbReference>
<organism evidence="4 5">
    <name type="scientific">Trifolium pratense</name>
    <name type="common">Red clover</name>
    <dbReference type="NCBI Taxonomy" id="57577"/>
    <lineage>
        <taxon>Eukaryota</taxon>
        <taxon>Viridiplantae</taxon>
        <taxon>Streptophyta</taxon>
        <taxon>Embryophyta</taxon>
        <taxon>Tracheophyta</taxon>
        <taxon>Spermatophyta</taxon>
        <taxon>Magnoliopsida</taxon>
        <taxon>eudicotyledons</taxon>
        <taxon>Gunneridae</taxon>
        <taxon>Pentapetalae</taxon>
        <taxon>rosids</taxon>
        <taxon>fabids</taxon>
        <taxon>Fabales</taxon>
        <taxon>Fabaceae</taxon>
        <taxon>Papilionoideae</taxon>
        <taxon>50 kb inversion clade</taxon>
        <taxon>NPAAA clade</taxon>
        <taxon>Hologalegina</taxon>
        <taxon>IRL clade</taxon>
        <taxon>Trifolieae</taxon>
        <taxon>Trifolium</taxon>
    </lineage>
</organism>
<reference evidence="4 5" key="1">
    <citation type="journal article" date="2014" name="Am. J. Bot.">
        <title>Genome assembly and annotation for red clover (Trifolium pratense; Fabaceae).</title>
        <authorList>
            <person name="Istvanek J."/>
            <person name="Jaros M."/>
            <person name="Krenek A."/>
            <person name="Repkova J."/>
        </authorList>
    </citation>
    <scope>NUCLEOTIDE SEQUENCE [LARGE SCALE GENOMIC DNA]</scope>
    <source>
        <strain evidence="5">cv. Tatra</strain>
        <tissue evidence="4">Young leaves</tissue>
    </source>
</reference>
<evidence type="ECO:0000313" key="4">
    <source>
        <dbReference type="EMBL" id="PNX64350.1"/>
    </source>
</evidence>
<dbReference type="InterPro" id="IPR001878">
    <property type="entry name" value="Znf_CCHC"/>
</dbReference>
<comment type="caution">
    <text evidence="4">The sequence shown here is derived from an EMBL/GenBank/DDBJ whole genome shotgun (WGS) entry which is preliminary data.</text>
</comment>
<evidence type="ECO:0000256" key="1">
    <source>
        <dbReference type="PROSITE-ProRule" id="PRU00047"/>
    </source>
</evidence>
<dbReference type="EMBL" id="ASHM01164798">
    <property type="protein sequence ID" value="PNX64350.1"/>
    <property type="molecule type" value="Genomic_DNA"/>
</dbReference>
<gene>
    <name evidence="4" type="ORF">L195_g062074</name>
</gene>
<dbReference type="Gene3D" id="4.10.60.10">
    <property type="entry name" value="Zinc finger, CCHC-type"/>
    <property type="match status" value="1"/>
</dbReference>
<keyword evidence="1" id="KW-0862">Zinc</keyword>
<dbReference type="AlphaFoldDB" id="A0A2K3KDI7"/>
<keyword evidence="1" id="KW-0863">Zinc-finger</keyword>
<keyword evidence="1" id="KW-0479">Metal-binding</keyword>
<dbReference type="PROSITE" id="PS50158">
    <property type="entry name" value="ZF_CCHC"/>
    <property type="match status" value="1"/>
</dbReference>
<sequence>MRSQKEEQEQILKVSHGGRGYSGRGDGSSGRGRGRVRGRGGRGARINKESIECYKCHKLGHYQADCPSLGRR</sequence>
<reference evidence="4 5" key="2">
    <citation type="journal article" date="2017" name="Front. Plant Sci.">
        <title>Gene Classification and Mining of Molecular Markers Useful in Red Clover (Trifolium pratense) Breeding.</title>
        <authorList>
            <person name="Istvanek J."/>
            <person name="Dluhosova J."/>
            <person name="Dluhos P."/>
            <person name="Patkova L."/>
            <person name="Nedelnik J."/>
            <person name="Repkova J."/>
        </authorList>
    </citation>
    <scope>NUCLEOTIDE SEQUENCE [LARGE SCALE GENOMIC DNA]</scope>
    <source>
        <strain evidence="5">cv. Tatra</strain>
        <tissue evidence="4">Young leaves</tissue>
    </source>
</reference>
<accession>A0A2K3KDI7</accession>
<evidence type="ECO:0000256" key="2">
    <source>
        <dbReference type="SAM" id="MobiDB-lite"/>
    </source>
</evidence>
<protein>
    <submittedName>
        <fullName evidence="4">Retrovirus-related Pol polyprotein from transposon TNT 1-94</fullName>
    </submittedName>
</protein>
<dbReference type="GO" id="GO:0008270">
    <property type="term" value="F:zinc ion binding"/>
    <property type="evidence" value="ECO:0007669"/>
    <property type="project" value="UniProtKB-KW"/>
</dbReference>
<evidence type="ECO:0000259" key="3">
    <source>
        <dbReference type="PROSITE" id="PS50158"/>
    </source>
</evidence>
<dbReference type="Proteomes" id="UP000236291">
    <property type="component" value="Unassembled WGS sequence"/>
</dbReference>
<feature type="compositionally biased region" description="Basic and acidic residues" evidence="2">
    <location>
        <begin position="1"/>
        <end position="10"/>
    </location>
</feature>
<feature type="domain" description="CCHC-type" evidence="3">
    <location>
        <begin position="53"/>
        <end position="68"/>
    </location>
</feature>
<dbReference type="GO" id="GO:0003676">
    <property type="term" value="F:nucleic acid binding"/>
    <property type="evidence" value="ECO:0007669"/>
    <property type="project" value="InterPro"/>
</dbReference>
<dbReference type="Pfam" id="PF00098">
    <property type="entry name" value="zf-CCHC"/>
    <property type="match status" value="1"/>
</dbReference>
<name>A0A2K3KDI7_TRIPR</name>